<dbReference type="InterPro" id="IPR036217">
    <property type="entry name" value="MethylDNA_cys_MeTrfase_DNAb"/>
</dbReference>
<proteinExistence type="inferred from homology"/>
<dbReference type="Pfam" id="PF01035">
    <property type="entry name" value="DNA_binding_1"/>
    <property type="match status" value="1"/>
</dbReference>
<protein>
    <recommendedName>
        <fullName evidence="3">methylated-DNA--[protein]-cysteine S-methyltransferase</fullName>
        <ecNumber evidence="3">2.1.1.63</ecNumber>
    </recommendedName>
</protein>
<dbReference type="GO" id="GO:0003908">
    <property type="term" value="F:methylated-DNA-[protein]-cysteine S-methyltransferase activity"/>
    <property type="evidence" value="ECO:0007669"/>
    <property type="project" value="UniProtKB-EC"/>
</dbReference>
<evidence type="ECO:0000256" key="7">
    <source>
        <dbReference type="ARBA" id="ARBA00023204"/>
    </source>
</evidence>
<dbReference type="NCBIfam" id="TIGR00589">
    <property type="entry name" value="ogt"/>
    <property type="match status" value="1"/>
</dbReference>
<evidence type="ECO:0000313" key="10">
    <source>
        <dbReference type="EMBL" id="OAX67689.1"/>
    </source>
</evidence>
<dbReference type="PROSITE" id="PS00374">
    <property type="entry name" value="MGMT"/>
    <property type="match status" value="1"/>
</dbReference>
<dbReference type="GO" id="GO:0006281">
    <property type="term" value="P:DNA repair"/>
    <property type="evidence" value="ECO:0007669"/>
    <property type="project" value="UniProtKB-KW"/>
</dbReference>
<evidence type="ECO:0000256" key="3">
    <source>
        <dbReference type="ARBA" id="ARBA00011918"/>
    </source>
</evidence>
<gene>
    <name evidence="10" type="ORF">A5N15_01715</name>
</gene>
<evidence type="ECO:0000256" key="1">
    <source>
        <dbReference type="ARBA" id="ARBA00001286"/>
    </source>
</evidence>
<dbReference type="InterPro" id="IPR001497">
    <property type="entry name" value="MethylDNA_cys_MeTrfase_AS"/>
</dbReference>
<keyword evidence="7" id="KW-0234">DNA repair</keyword>
<dbReference type="EC" id="2.1.1.63" evidence="3"/>
<evidence type="ECO:0000256" key="8">
    <source>
        <dbReference type="ARBA" id="ARBA00049348"/>
    </source>
</evidence>
<sequence length="157" mass="16910">MAFQQQGFDVVLEQLTRRIGGSAERADAATDLAPQDEIAPQARDHLENAATQLGEYFAGRRRDFHLPLDRSLSTGFAERVHRGLQRIPFGVTRTYRQLAEGTGSPKAVRAVGTACASNPLPVIVPCHRVVRSDGGLGGYVGGLEAKRTLLTLEGTDA</sequence>
<dbReference type="SUPFAM" id="SSF46767">
    <property type="entry name" value="Methylated DNA-protein cysteine methyltransferase, C-terminal domain"/>
    <property type="match status" value="1"/>
</dbReference>
<dbReference type="CDD" id="cd06445">
    <property type="entry name" value="ATase"/>
    <property type="match status" value="1"/>
</dbReference>
<comment type="catalytic activity">
    <reaction evidence="8">
        <text>a 6-O-methyl-2'-deoxyguanosine in DNA + L-cysteinyl-[protein] = S-methyl-L-cysteinyl-[protein] + a 2'-deoxyguanosine in DNA</text>
        <dbReference type="Rhea" id="RHEA:24000"/>
        <dbReference type="Rhea" id="RHEA-COMP:10131"/>
        <dbReference type="Rhea" id="RHEA-COMP:10132"/>
        <dbReference type="Rhea" id="RHEA-COMP:11367"/>
        <dbReference type="Rhea" id="RHEA-COMP:11368"/>
        <dbReference type="ChEBI" id="CHEBI:29950"/>
        <dbReference type="ChEBI" id="CHEBI:82612"/>
        <dbReference type="ChEBI" id="CHEBI:85445"/>
        <dbReference type="ChEBI" id="CHEBI:85448"/>
        <dbReference type="EC" id="2.1.1.63"/>
    </reaction>
</comment>
<dbReference type="InterPro" id="IPR036388">
    <property type="entry name" value="WH-like_DNA-bd_sf"/>
</dbReference>
<feature type="domain" description="Methylated-DNA-[protein]-cysteine S-methyltransferase DNA binding" evidence="9">
    <location>
        <begin position="76"/>
        <end position="154"/>
    </location>
</feature>
<dbReference type="PANTHER" id="PTHR10815:SF5">
    <property type="entry name" value="METHYLATED-DNA--PROTEIN-CYSTEINE METHYLTRANSFERASE"/>
    <property type="match status" value="1"/>
</dbReference>
<dbReference type="EMBL" id="LWGZ01000142">
    <property type="protein sequence ID" value="OAX67689.1"/>
    <property type="molecule type" value="Genomic_DNA"/>
</dbReference>
<dbReference type="FunFam" id="1.10.10.10:FF:000214">
    <property type="entry name" value="Methylated-DNA--protein-cysteine methyltransferase"/>
    <property type="match status" value="1"/>
</dbReference>
<evidence type="ECO:0000256" key="2">
    <source>
        <dbReference type="ARBA" id="ARBA00008711"/>
    </source>
</evidence>
<evidence type="ECO:0000256" key="5">
    <source>
        <dbReference type="ARBA" id="ARBA00022679"/>
    </source>
</evidence>
<reference evidence="10 11" key="1">
    <citation type="submission" date="2016-04" db="EMBL/GenBank/DDBJ databases">
        <title>Identification of putative biosynthetic pathways for the production of bioactive secondary metabolites by the marine actinomycete Kocuria kristinae RUTW2-3.</title>
        <authorList>
            <person name="Waterworth S.C."/>
            <person name="Walmsley T.A."/>
            <person name="Matongo T."/>
            <person name="Davies-Coleman M.T."/>
            <person name="Dorrington R.A."/>
        </authorList>
    </citation>
    <scope>NUCLEOTIDE SEQUENCE [LARGE SCALE GENOMIC DNA]</scope>
    <source>
        <strain evidence="10 11">RUTW4-5</strain>
    </source>
</reference>
<dbReference type="Proteomes" id="UP000092021">
    <property type="component" value="Unassembled WGS sequence"/>
</dbReference>
<dbReference type="InterPro" id="IPR014048">
    <property type="entry name" value="MethylDNA_cys_MeTrfase_DNA-bd"/>
</dbReference>
<accession>A0A657IVR0</accession>
<keyword evidence="5" id="KW-0808">Transferase</keyword>
<comment type="caution">
    <text evidence="10">The sequence shown here is derived from an EMBL/GenBank/DDBJ whole genome shotgun (WGS) entry which is preliminary data.</text>
</comment>
<keyword evidence="4" id="KW-0489">Methyltransferase</keyword>
<comment type="similarity">
    <text evidence="2">Belongs to the MGMT family.</text>
</comment>
<keyword evidence="6" id="KW-0227">DNA damage</keyword>
<dbReference type="Gene3D" id="1.10.10.10">
    <property type="entry name" value="Winged helix-like DNA-binding domain superfamily/Winged helix DNA-binding domain"/>
    <property type="match status" value="1"/>
</dbReference>
<dbReference type="InterPro" id="IPR036631">
    <property type="entry name" value="MGMT_N_sf"/>
</dbReference>
<evidence type="ECO:0000259" key="9">
    <source>
        <dbReference type="Pfam" id="PF01035"/>
    </source>
</evidence>
<dbReference type="Gene3D" id="3.30.160.70">
    <property type="entry name" value="Methylated DNA-protein cysteine methyltransferase domain"/>
    <property type="match status" value="1"/>
</dbReference>
<comment type="catalytic activity">
    <reaction evidence="1">
        <text>a 4-O-methyl-thymidine in DNA + L-cysteinyl-[protein] = a thymidine in DNA + S-methyl-L-cysteinyl-[protein]</text>
        <dbReference type="Rhea" id="RHEA:53428"/>
        <dbReference type="Rhea" id="RHEA-COMP:10131"/>
        <dbReference type="Rhea" id="RHEA-COMP:10132"/>
        <dbReference type="Rhea" id="RHEA-COMP:13555"/>
        <dbReference type="Rhea" id="RHEA-COMP:13556"/>
        <dbReference type="ChEBI" id="CHEBI:29950"/>
        <dbReference type="ChEBI" id="CHEBI:82612"/>
        <dbReference type="ChEBI" id="CHEBI:137386"/>
        <dbReference type="ChEBI" id="CHEBI:137387"/>
        <dbReference type="EC" id="2.1.1.63"/>
    </reaction>
</comment>
<dbReference type="AlphaFoldDB" id="A0A657IVR0"/>
<evidence type="ECO:0000256" key="6">
    <source>
        <dbReference type="ARBA" id="ARBA00022763"/>
    </source>
</evidence>
<evidence type="ECO:0000313" key="11">
    <source>
        <dbReference type="Proteomes" id="UP000092021"/>
    </source>
</evidence>
<dbReference type="GO" id="GO:0032259">
    <property type="term" value="P:methylation"/>
    <property type="evidence" value="ECO:0007669"/>
    <property type="project" value="UniProtKB-KW"/>
</dbReference>
<name>A0A657IVR0_9MICC</name>
<dbReference type="SUPFAM" id="SSF53155">
    <property type="entry name" value="Methylated DNA-protein cysteine methyltransferase domain"/>
    <property type="match status" value="1"/>
</dbReference>
<organism evidence="10 11">
    <name type="scientific">Rothia kristinae</name>
    <dbReference type="NCBI Taxonomy" id="37923"/>
    <lineage>
        <taxon>Bacteria</taxon>
        <taxon>Bacillati</taxon>
        <taxon>Actinomycetota</taxon>
        <taxon>Actinomycetes</taxon>
        <taxon>Micrococcales</taxon>
        <taxon>Micrococcaceae</taxon>
        <taxon>Rothia</taxon>
    </lineage>
</organism>
<evidence type="ECO:0000256" key="4">
    <source>
        <dbReference type="ARBA" id="ARBA00022603"/>
    </source>
</evidence>
<dbReference type="PANTHER" id="PTHR10815">
    <property type="entry name" value="METHYLATED-DNA--PROTEIN-CYSTEINE METHYLTRANSFERASE"/>
    <property type="match status" value="1"/>
</dbReference>